<dbReference type="CDD" id="cd03441">
    <property type="entry name" value="R_hydratase_like"/>
    <property type="match status" value="1"/>
</dbReference>
<evidence type="ECO:0000259" key="1">
    <source>
        <dbReference type="Pfam" id="PF13452"/>
    </source>
</evidence>
<comment type="caution">
    <text evidence="2">The sequence shown here is derived from an EMBL/GenBank/DDBJ whole genome shotgun (WGS) entry which is preliminary data.</text>
</comment>
<keyword evidence="3" id="KW-1185">Reference proteome</keyword>
<organism evidence="2 3">
    <name type="scientific">Natronomonas salsuginis</name>
    <dbReference type="NCBI Taxonomy" id="2217661"/>
    <lineage>
        <taxon>Archaea</taxon>
        <taxon>Methanobacteriati</taxon>
        <taxon>Methanobacteriota</taxon>
        <taxon>Stenosarchaea group</taxon>
        <taxon>Halobacteria</taxon>
        <taxon>Halobacteriales</taxon>
        <taxon>Natronomonadaceae</taxon>
        <taxon>Natronomonas</taxon>
    </lineage>
</organism>
<dbReference type="InterPro" id="IPR029069">
    <property type="entry name" value="HotDog_dom_sf"/>
</dbReference>
<sequence length="404" mass="45743">MRFCNMIVVGNLMDESTDTLEEDLAPEITDEMIEEARDLIGTEMRTNEEELRRRCFWNTELNLDNIRQFAWGYGDDNPLYTDREYAKGTKWGGLKAPPGFLFSVDRIAIGPKLPGVQGIYGGTRWEFERPLLEGDQFKVRAVPTKVEKKEGGRAGEFVLQEGKVEFFDKSGKEDELICTAWGTVLRIPRPKSHGESSVSQDRESVYWTKDELKSIENELLNETRRGAEPRFWENVSVGDELERRVKGPLGITDVICWYAGCGTPLYHAHELGVKERKRHPADAYRREDLGFIEHPAMGHIDPEVSAGIGVPRAYDVAGQRITWMHHPVTDWMGDDAMITELDTKISGMNYIGEATVCTGKVTDKYINEDTQEHLVEIDLQQTHMKDGEQIGEGSATVQLPTSSK</sequence>
<evidence type="ECO:0000313" key="2">
    <source>
        <dbReference type="EMBL" id="TKR25054.1"/>
    </source>
</evidence>
<proteinExistence type="predicted"/>
<dbReference type="EMBL" id="QKNX01000005">
    <property type="protein sequence ID" value="TKR25054.1"/>
    <property type="molecule type" value="Genomic_DNA"/>
</dbReference>
<dbReference type="SUPFAM" id="SSF54637">
    <property type="entry name" value="Thioesterase/thiol ester dehydrase-isomerase"/>
    <property type="match status" value="1"/>
</dbReference>
<dbReference type="Gene3D" id="3.10.129.10">
    <property type="entry name" value="Hotdog Thioesterase"/>
    <property type="match status" value="2"/>
</dbReference>
<evidence type="ECO:0000313" key="3">
    <source>
        <dbReference type="Proteomes" id="UP000308037"/>
    </source>
</evidence>
<dbReference type="AlphaFoldDB" id="A0A4U5J8M0"/>
<dbReference type="Proteomes" id="UP000308037">
    <property type="component" value="Unassembled WGS sequence"/>
</dbReference>
<accession>A0A4U5J8M0</accession>
<gene>
    <name evidence="2" type="ORF">DM868_11850</name>
</gene>
<protein>
    <recommendedName>
        <fullName evidence="1">FAS1-like dehydratase domain-containing protein</fullName>
    </recommendedName>
</protein>
<reference evidence="2 3" key="1">
    <citation type="submission" date="2019-04" db="EMBL/GenBank/DDBJ databases">
        <title>Natronomonas sp. F20-122 a newhaloarchaeon isolated from a saline saltern of Isla Bacuta, Huelva, Spain.</title>
        <authorList>
            <person name="Duran-Viseras A."/>
            <person name="Sanchez-Porro C."/>
            <person name="Ventosa A."/>
        </authorList>
    </citation>
    <scope>NUCLEOTIDE SEQUENCE [LARGE SCALE GENOMIC DNA]</scope>
    <source>
        <strain evidence="2 3">F20-122</strain>
    </source>
</reference>
<dbReference type="Pfam" id="PF13452">
    <property type="entry name" value="FAS1_DH_region"/>
    <property type="match status" value="1"/>
</dbReference>
<feature type="domain" description="FAS1-like dehydratase" evidence="1">
    <location>
        <begin position="58"/>
        <end position="171"/>
    </location>
</feature>
<name>A0A4U5J8M0_9EURY</name>
<dbReference type="InterPro" id="IPR039569">
    <property type="entry name" value="FAS1-like_DH_region"/>
</dbReference>